<evidence type="ECO:0000256" key="1">
    <source>
        <dbReference type="SAM" id="Phobius"/>
    </source>
</evidence>
<sequence>MRYTAGDDGVQALTISEITTLQRPITASAATVVQRNFIDDFTSAGNVASDALSGIEHVGTIVTSVAGHDFTLLTADGGHVLTLAASGEGIATSIAGTLYTIATADVGNALNGALSLPGPLLGGFLTASVSMMLGAFMIF</sequence>
<dbReference type="Proteomes" id="UP000230002">
    <property type="component" value="Unassembled WGS sequence"/>
</dbReference>
<keyword evidence="1" id="KW-1133">Transmembrane helix</keyword>
<evidence type="ECO:0000313" key="3">
    <source>
        <dbReference type="Proteomes" id="UP000230002"/>
    </source>
</evidence>
<keyword evidence="1" id="KW-0812">Transmembrane</keyword>
<comment type="caution">
    <text evidence="2">The sequence shown here is derived from an EMBL/GenBank/DDBJ whole genome shotgun (WGS) entry which is preliminary data.</text>
</comment>
<dbReference type="EMBL" id="AYKW01000012">
    <property type="protein sequence ID" value="PIL31410.1"/>
    <property type="molecule type" value="Genomic_DNA"/>
</dbReference>
<accession>A0A2G8SCC3</accession>
<reference evidence="2 3" key="1">
    <citation type="journal article" date="2015" name="Sci. Rep.">
        <title>Chromosome-level genome map provides insights into diverse defense mechanisms in the medicinal fungus Ganoderma sinense.</title>
        <authorList>
            <person name="Zhu Y."/>
            <person name="Xu J."/>
            <person name="Sun C."/>
            <person name="Zhou S."/>
            <person name="Xu H."/>
            <person name="Nelson D.R."/>
            <person name="Qian J."/>
            <person name="Song J."/>
            <person name="Luo H."/>
            <person name="Xiang L."/>
            <person name="Li Y."/>
            <person name="Xu Z."/>
            <person name="Ji A."/>
            <person name="Wang L."/>
            <person name="Lu S."/>
            <person name="Hayward A."/>
            <person name="Sun W."/>
            <person name="Li X."/>
            <person name="Schwartz D.C."/>
            <person name="Wang Y."/>
            <person name="Chen S."/>
        </authorList>
    </citation>
    <scope>NUCLEOTIDE SEQUENCE [LARGE SCALE GENOMIC DNA]</scope>
    <source>
        <strain evidence="2 3">ZZ0214-1</strain>
    </source>
</reference>
<name>A0A2G8SCC3_9APHY</name>
<gene>
    <name evidence="2" type="ORF">GSI_06111</name>
</gene>
<feature type="transmembrane region" description="Helical" evidence="1">
    <location>
        <begin position="120"/>
        <end position="138"/>
    </location>
</feature>
<proteinExistence type="predicted"/>
<organism evidence="2 3">
    <name type="scientific">Ganoderma sinense ZZ0214-1</name>
    <dbReference type="NCBI Taxonomy" id="1077348"/>
    <lineage>
        <taxon>Eukaryota</taxon>
        <taxon>Fungi</taxon>
        <taxon>Dikarya</taxon>
        <taxon>Basidiomycota</taxon>
        <taxon>Agaricomycotina</taxon>
        <taxon>Agaricomycetes</taxon>
        <taxon>Polyporales</taxon>
        <taxon>Polyporaceae</taxon>
        <taxon>Ganoderma</taxon>
    </lineage>
</organism>
<keyword evidence="1" id="KW-0472">Membrane</keyword>
<dbReference type="AlphaFoldDB" id="A0A2G8SCC3"/>
<protein>
    <submittedName>
        <fullName evidence="2">Uncharacterized protein</fullName>
    </submittedName>
</protein>
<evidence type="ECO:0000313" key="2">
    <source>
        <dbReference type="EMBL" id="PIL31410.1"/>
    </source>
</evidence>
<dbReference type="OrthoDB" id="4095724at2759"/>
<keyword evidence="3" id="KW-1185">Reference proteome</keyword>